<reference evidence="14" key="1">
    <citation type="journal article" date="2021" name="mSystems">
        <title>Bacteria and Archaea Synergistically Convert Glycine Betaine to Biogenic Methane in the Formosa Cold Seep of the South China Sea.</title>
        <authorList>
            <person name="Li L."/>
            <person name="Zhang W."/>
            <person name="Zhang S."/>
            <person name="Song L."/>
            <person name="Sun Q."/>
            <person name="Zhang H."/>
            <person name="Xiang H."/>
            <person name="Dong X."/>
        </authorList>
    </citation>
    <scope>NUCLEOTIDE SEQUENCE</scope>
    <source>
        <strain evidence="14">ZWT</strain>
    </source>
</reference>
<evidence type="ECO:0000313" key="15">
    <source>
        <dbReference type="Proteomes" id="UP001056429"/>
    </source>
</evidence>
<dbReference type="EMBL" id="JAGSOJ010000002">
    <property type="protein sequence ID" value="MCM1990461.1"/>
    <property type="molecule type" value="Genomic_DNA"/>
</dbReference>
<evidence type="ECO:0000256" key="6">
    <source>
        <dbReference type="ARBA" id="ARBA00022827"/>
    </source>
</evidence>
<dbReference type="RefSeq" id="WP_250859493.1">
    <property type="nucleotide sequence ID" value="NZ_JAGSOJ010000002.1"/>
</dbReference>
<dbReference type="SUPFAM" id="SSF52343">
    <property type="entry name" value="Ferredoxin reductase-like, C-terminal NADP-linked domain"/>
    <property type="match status" value="1"/>
</dbReference>
<dbReference type="Gene3D" id="2.40.30.10">
    <property type="entry name" value="Translation factors"/>
    <property type="match status" value="1"/>
</dbReference>
<keyword evidence="9 12" id="KW-0411">Iron-sulfur</keyword>
<dbReference type="PROSITE" id="PS51384">
    <property type="entry name" value="FAD_FR"/>
    <property type="match status" value="1"/>
</dbReference>
<sequence>MNNYKSALIKENRNVVDNIYSMKLEGDFKGKSGQFYMIKPQKGNTMLPRPISIHSIDEDGISFLYMAKGKGTKEFSKLSAGDTIEMFGPLGNGFDVDEIEKIEGKIAVVTGGIGIAPANQLIKELKEKKIDLFCGFKAVDYSVEIVEKNVNSKKISTETGEMGEKGYITDHLPVENYDLVITCGPGIMMKKVISECRKNNVKSLVLMENYMACGVGACLACVCETTWGRKRVCQEGPVFSGEELIWHE</sequence>
<dbReference type="Gene3D" id="3.40.50.80">
    <property type="entry name" value="Nucleotide-binding domain of ferredoxin-NADP reductase (FNR) module"/>
    <property type="match status" value="1"/>
</dbReference>
<dbReference type="InterPro" id="IPR017938">
    <property type="entry name" value="Riboflavin_synthase-like_b-brl"/>
</dbReference>
<dbReference type="PIRSF" id="PIRSF006816">
    <property type="entry name" value="Cyc3_hyd_g"/>
    <property type="match status" value="1"/>
</dbReference>
<evidence type="ECO:0000256" key="7">
    <source>
        <dbReference type="ARBA" id="ARBA00022982"/>
    </source>
</evidence>
<keyword evidence="8 12" id="KW-0408">Iron</keyword>
<keyword evidence="5 12" id="KW-0479">Metal-binding</keyword>
<keyword evidence="6 11" id="KW-0274">FAD</keyword>
<dbReference type="InterPro" id="IPR037117">
    <property type="entry name" value="Dihydroorotate_DH_ele_sf"/>
</dbReference>
<comment type="cofactor">
    <cofactor evidence="12">
        <name>[2Fe-2S] cluster</name>
        <dbReference type="ChEBI" id="CHEBI:190135"/>
    </cofactor>
    <text evidence="12">Binds 1 [2Fe-2S] cluster per subunit.</text>
</comment>
<evidence type="ECO:0000256" key="8">
    <source>
        <dbReference type="ARBA" id="ARBA00023004"/>
    </source>
</evidence>
<evidence type="ECO:0000256" key="4">
    <source>
        <dbReference type="ARBA" id="ARBA00022714"/>
    </source>
</evidence>
<dbReference type="AlphaFoldDB" id="A0A9J6P3S4"/>
<reference evidence="14" key="2">
    <citation type="submission" date="2021-04" db="EMBL/GenBank/DDBJ databases">
        <authorList>
            <person name="Dong X."/>
        </authorList>
    </citation>
    <scope>NUCLEOTIDE SEQUENCE</scope>
    <source>
        <strain evidence="14">ZWT</strain>
    </source>
</reference>
<dbReference type="InterPro" id="IPR050353">
    <property type="entry name" value="PyrK_electron_transfer"/>
</dbReference>
<dbReference type="NCBIfam" id="NF000798">
    <property type="entry name" value="PRK00054.1-3"/>
    <property type="match status" value="1"/>
</dbReference>
<dbReference type="InterPro" id="IPR019480">
    <property type="entry name" value="Dihydroorotate_DH_Fe-S-bd"/>
</dbReference>
<feature type="binding site" evidence="12">
    <location>
        <position position="221"/>
    </location>
    <ligand>
        <name>[2Fe-2S] cluster</name>
        <dbReference type="ChEBI" id="CHEBI:190135"/>
    </ligand>
</feature>
<evidence type="ECO:0000256" key="3">
    <source>
        <dbReference type="ARBA" id="ARBA00022630"/>
    </source>
</evidence>
<keyword evidence="7" id="KW-0249">Electron transport</keyword>
<dbReference type="GO" id="GO:0051537">
    <property type="term" value="F:2 iron, 2 sulfur cluster binding"/>
    <property type="evidence" value="ECO:0007669"/>
    <property type="project" value="UniProtKB-KW"/>
</dbReference>
<dbReference type="Pfam" id="PF10418">
    <property type="entry name" value="DHODB_Fe-S_bind"/>
    <property type="match status" value="1"/>
</dbReference>
<keyword evidence="3 11" id="KW-0285">Flavoprotein</keyword>
<dbReference type="SUPFAM" id="SSF63380">
    <property type="entry name" value="Riboflavin synthase domain-like"/>
    <property type="match status" value="1"/>
</dbReference>
<protein>
    <submittedName>
        <fullName evidence="14">Dihydroorotate dehydrogenase electron transfer subunit</fullName>
    </submittedName>
</protein>
<accession>A0A9J6P3S4</accession>
<evidence type="ECO:0000256" key="11">
    <source>
        <dbReference type="PIRSR" id="PIRSR006816-1"/>
    </source>
</evidence>
<feature type="binding site" evidence="11">
    <location>
        <begin position="49"/>
        <end position="52"/>
    </location>
    <ligand>
        <name>FAD</name>
        <dbReference type="ChEBI" id="CHEBI:57692"/>
    </ligand>
</feature>
<dbReference type="GO" id="GO:0050660">
    <property type="term" value="F:flavin adenine dinucleotide binding"/>
    <property type="evidence" value="ECO:0007669"/>
    <property type="project" value="InterPro"/>
</dbReference>
<dbReference type="GO" id="GO:0006221">
    <property type="term" value="P:pyrimidine nucleotide biosynthetic process"/>
    <property type="evidence" value="ECO:0007669"/>
    <property type="project" value="InterPro"/>
</dbReference>
<evidence type="ECO:0000256" key="9">
    <source>
        <dbReference type="ARBA" id="ARBA00023014"/>
    </source>
</evidence>
<dbReference type="InterPro" id="IPR017927">
    <property type="entry name" value="FAD-bd_FR_type"/>
</dbReference>
<name>A0A9J6P3S4_9CLOT</name>
<dbReference type="GO" id="GO:0016491">
    <property type="term" value="F:oxidoreductase activity"/>
    <property type="evidence" value="ECO:0007669"/>
    <property type="project" value="InterPro"/>
</dbReference>
<dbReference type="Proteomes" id="UP001056429">
    <property type="component" value="Unassembled WGS sequence"/>
</dbReference>
<comment type="similarity">
    <text evidence="1">Belongs to the PyrK family.</text>
</comment>
<dbReference type="Gene3D" id="2.10.240.10">
    <property type="entry name" value="Dihydroorotate dehydrogenase, electron transfer subunit"/>
    <property type="match status" value="1"/>
</dbReference>
<keyword evidence="2" id="KW-0813">Transport</keyword>
<dbReference type="GO" id="GO:0046872">
    <property type="term" value="F:metal ion binding"/>
    <property type="evidence" value="ECO:0007669"/>
    <property type="project" value="UniProtKB-KW"/>
</dbReference>
<evidence type="ECO:0000259" key="13">
    <source>
        <dbReference type="PROSITE" id="PS51384"/>
    </source>
</evidence>
<evidence type="ECO:0000256" key="1">
    <source>
        <dbReference type="ARBA" id="ARBA00006422"/>
    </source>
</evidence>
<feature type="binding site" evidence="12">
    <location>
        <position position="213"/>
    </location>
    <ligand>
        <name>[2Fe-2S] cluster</name>
        <dbReference type="ChEBI" id="CHEBI:190135"/>
    </ligand>
</feature>
<feature type="binding site" evidence="11">
    <location>
        <begin position="71"/>
        <end position="72"/>
    </location>
    <ligand>
        <name>FAD</name>
        <dbReference type="ChEBI" id="CHEBI:57692"/>
    </ligand>
</feature>
<dbReference type="InterPro" id="IPR012165">
    <property type="entry name" value="Cyt_c3_hydrogenase_gsu"/>
</dbReference>
<proteinExistence type="inferred from homology"/>
<evidence type="ECO:0000256" key="12">
    <source>
        <dbReference type="PIRSR" id="PIRSR006816-2"/>
    </source>
</evidence>
<evidence type="ECO:0000313" key="14">
    <source>
        <dbReference type="EMBL" id="MCM1990461.1"/>
    </source>
</evidence>
<feature type="binding site" evidence="12">
    <location>
        <position position="233"/>
    </location>
    <ligand>
        <name>[2Fe-2S] cluster</name>
        <dbReference type="ChEBI" id="CHEBI:190135"/>
    </ligand>
</feature>
<evidence type="ECO:0000256" key="5">
    <source>
        <dbReference type="ARBA" id="ARBA00022723"/>
    </source>
</evidence>
<comment type="cofactor">
    <cofactor evidence="11">
        <name>FAD</name>
        <dbReference type="ChEBI" id="CHEBI:57692"/>
    </cofactor>
    <text evidence="11">Binds 1 FAD per subunit.</text>
</comment>
<keyword evidence="15" id="KW-1185">Reference proteome</keyword>
<comment type="caution">
    <text evidence="14">The sequence shown here is derived from an EMBL/GenBank/DDBJ whole genome shotgun (WGS) entry which is preliminary data.</text>
</comment>
<feature type="binding site" evidence="12">
    <location>
        <position position="218"/>
    </location>
    <ligand>
        <name>[2Fe-2S] cluster</name>
        <dbReference type="ChEBI" id="CHEBI:190135"/>
    </ligand>
</feature>
<comment type="cofactor">
    <cofactor evidence="10">
        <name>[2Fe-2S] cluster</name>
        <dbReference type="ChEBI" id="CHEBI:190135"/>
    </cofactor>
</comment>
<gene>
    <name evidence="14" type="ORF">KDK92_12085</name>
</gene>
<keyword evidence="4 12" id="KW-0001">2Fe-2S</keyword>
<dbReference type="PANTHER" id="PTHR43513">
    <property type="entry name" value="DIHYDROOROTATE DEHYDROGENASE B (NAD(+)), ELECTRON TRANSFER SUBUNIT"/>
    <property type="match status" value="1"/>
</dbReference>
<evidence type="ECO:0000256" key="10">
    <source>
        <dbReference type="ARBA" id="ARBA00034078"/>
    </source>
</evidence>
<dbReference type="InterPro" id="IPR039261">
    <property type="entry name" value="FNR_nucleotide-bd"/>
</dbReference>
<dbReference type="CDD" id="cd06218">
    <property type="entry name" value="DHOD_e_trans"/>
    <property type="match status" value="1"/>
</dbReference>
<organism evidence="14 15">
    <name type="scientific">Oceanirhabdus seepicola</name>
    <dbReference type="NCBI Taxonomy" id="2828781"/>
    <lineage>
        <taxon>Bacteria</taxon>
        <taxon>Bacillati</taxon>
        <taxon>Bacillota</taxon>
        <taxon>Clostridia</taxon>
        <taxon>Eubacteriales</taxon>
        <taxon>Clostridiaceae</taxon>
        <taxon>Oceanirhabdus</taxon>
    </lineage>
</organism>
<evidence type="ECO:0000256" key="2">
    <source>
        <dbReference type="ARBA" id="ARBA00022448"/>
    </source>
</evidence>
<dbReference type="PANTHER" id="PTHR43513:SF3">
    <property type="entry name" value="DIHYDROOROTATE DEHYDROGENASE B (NAD(+)), ELECTRON TRANSFER SUBUNIT-RELATED"/>
    <property type="match status" value="1"/>
</dbReference>
<feature type="domain" description="FAD-binding FR-type" evidence="13">
    <location>
        <begin position="2"/>
        <end position="96"/>
    </location>
</feature>